<reference evidence="1" key="1">
    <citation type="submission" date="2021-10" db="EMBL/GenBank/DDBJ databases">
        <title>Tropical sea cucumber genome reveals ecological adaptation and Cuvierian tubules defense mechanism.</title>
        <authorList>
            <person name="Chen T."/>
        </authorList>
    </citation>
    <scope>NUCLEOTIDE SEQUENCE</scope>
    <source>
        <strain evidence="1">Nanhai2018</strain>
        <tissue evidence="1">Muscle</tissue>
    </source>
</reference>
<dbReference type="AlphaFoldDB" id="A0A9Q1H784"/>
<keyword evidence="2" id="KW-1185">Reference proteome</keyword>
<dbReference type="EMBL" id="JAIZAY010000009">
    <property type="protein sequence ID" value="KAJ8035729.1"/>
    <property type="molecule type" value="Genomic_DNA"/>
</dbReference>
<name>A0A9Q1H784_HOLLE</name>
<comment type="caution">
    <text evidence="1">The sequence shown here is derived from an EMBL/GenBank/DDBJ whole genome shotgun (WGS) entry which is preliminary data.</text>
</comment>
<gene>
    <name evidence="1" type="ORF">HOLleu_19494</name>
</gene>
<organism evidence="1 2">
    <name type="scientific">Holothuria leucospilota</name>
    <name type="common">Black long sea cucumber</name>
    <name type="synonym">Mertensiothuria leucospilota</name>
    <dbReference type="NCBI Taxonomy" id="206669"/>
    <lineage>
        <taxon>Eukaryota</taxon>
        <taxon>Metazoa</taxon>
        <taxon>Echinodermata</taxon>
        <taxon>Eleutherozoa</taxon>
        <taxon>Echinozoa</taxon>
        <taxon>Holothuroidea</taxon>
        <taxon>Aspidochirotacea</taxon>
        <taxon>Aspidochirotida</taxon>
        <taxon>Holothuriidae</taxon>
        <taxon>Holothuria</taxon>
    </lineage>
</organism>
<dbReference type="Proteomes" id="UP001152320">
    <property type="component" value="Chromosome 9"/>
</dbReference>
<sequence>MTRPGQVTHLLQYLIKSRPGVKRETIFAVTAPIMLLKETKTWVQSQLGKATLQRDGDPLASCSQFGMAHTNLRAVLHLPKMFKEKSVTSVTVIKFSW</sequence>
<evidence type="ECO:0000313" key="2">
    <source>
        <dbReference type="Proteomes" id="UP001152320"/>
    </source>
</evidence>
<protein>
    <submittedName>
        <fullName evidence="1">Uncharacterized protein</fullName>
    </submittedName>
</protein>
<proteinExistence type="predicted"/>
<evidence type="ECO:0000313" key="1">
    <source>
        <dbReference type="EMBL" id="KAJ8035729.1"/>
    </source>
</evidence>
<accession>A0A9Q1H784</accession>